<dbReference type="OrthoDB" id="6132998at2759"/>
<evidence type="ECO:0000256" key="1">
    <source>
        <dbReference type="ARBA" id="ARBA00004175"/>
    </source>
</evidence>
<dbReference type="SUPFAM" id="SSF63724">
    <property type="entry name" value="Cytolysin/lectin"/>
    <property type="match status" value="1"/>
</dbReference>
<dbReference type="Proteomes" id="UP000683360">
    <property type="component" value="Unassembled WGS sequence"/>
</dbReference>
<dbReference type="InterPro" id="IPR050677">
    <property type="entry name" value="Actinoporin_PFT"/>
</dbReference>
<evidence type="ECO:0000256" key="3">
    <source>
        <dbReference type="ARBA" id="ARBA00022537"/>
    </source>
</evidence>
<evidence type="ECO:0000256" key="4">
    <source>
        <dbReference type="ARBA" id="ARBA00023298"/>
    </source>
</evidence>
<gene>
    <name evidence="6" type="ORF">MEDL_44519</name>
</gene>
<dbReference type="PANTHER" id="PTHR40388">
    <property type="entry name" value="BRYOPORIN"/>
    <property type="match status" value="1"/>
</dbReference>
<organism evidence="6 7">
    <name type="scientific">Mytilus edulis</name>
    <name type="common">Blue mussel</name>
    <dbReference type="NCBI Taxonomy" id="6550"/>
    <lineage>
        <taxon>Eukaryota</taxon>
        <taxon>Metazoa</taxon>
        <taxon>Spiralia</taxon>
        <taxon>Lophotrochozoa</taxon>
        <taxon>Mollusca</taxon>
        <taxon>Bivalvia</taxon>
        <taxon>Autobranchia</taxon>
        <taxon>Pteriomorphia</taxon>
        <taxon>Mytilida</taxon>
        <taxon>Mytiloidea</taxon>
        <taxon>Mytilidae</taxon>
        <taxon>Mytilinae</taxon>
        <taxon>Mytilus</taxon>
    </lineage>
</organism>
<dbReference type="InterPro" id="IPR015926">
    <property type="entry name" value="Cytolysin/lectin"/>
</dbReference>
<dbReference type="EMBL" id="CAJPWZ010002156">
    <property type="protein sequence ID" value="CAG2231754.1"/>
    <property type="molecule type" value="Genomic_DNA"/>
</dbReference>
<evidence type="ECO:0000256" key="5">
    <source>
        <dbReference type="ARBA" id="ARBA00023331"/>
    </source>
</evidence>
<sequence length="553" mass="62980">MYHKSCKAIVTTDSSVKTLIEHKHVADVRKTEVKELRERIPVMAKLSLDFFSVAGLISNSVGLDPATISAIVTVAGTVISSGSSMSSSPNDYKVVCAIEVENWTRFTLEDPHSTMGMGRLQSSPVLIRPGSREQFIAHKSSWFSGTYGVASWLINDRRAVVMWNCPYSFWWSKNVLGIGLTESFYGVHQNWFGQMYSGRNSQGLNFVRGEYRYETPTIKIADERFEITGTMGTGHKTTARHTILNHGDRFLSVKRKTTKDGVSGYVSKHYHIIPEILKSENKKIWISPGDEKIKITEVCSEKAIENFSITEVCSEKSNENFSKSDDYDLRMEDDSNKDNEFQEECKQPHEINLATVLDKIPNNDSQRDNFWLFIHLTLQDRFPMQSIAFLLFLDVVRWFSESKISAMRYSDRSKSFWQIGFRLFHTKFLNFMRGLGNQHLVMENIGKRGKLDPENSKLNFAVPSKASLSCMPTVLPKSIQPGIIKELISFISTTDDVTTKSWKICVDLKKINSGRGGDSIPVDLWGYEDKPNRLEKQTEFEADMQVIQCIKEK</sequence>
<protein>
    <submittedName>
        <fullName evidence="6">Uncharacterized protein</fullName>
    </submittedName>
</protein>
<accession>A0A8S3TDD0</accession>
<comment type="subcellular location">
    <subcellularLocation>
        <location evidence="2">Nematocyst</location>
    </subcellularLocation>
    <subcellularLocation>
        <location evidence="1">Target cell membrane</location>
    </subcellularLocation>
</comment>
<dbReference type="AlphaFoldDB" id="A0A8S3TDD0"/>
<dbReference type="GO" id="GO:0042151">
    <property type="term" value="C:nematocyst"/>
    <property type="evidence" value="ECO:0007669"/>
    <property type="project" value="UniProtKB-SubCell"/>
</dbReference>
<comment type="caution">
    <text evidence="6">The sequence shown here is derived from an EMBL/GenBank/DDBJ whole genome shotgun (WGS) entry which is preliminary data.</text>
</comment>
<dbReference type="Gene3D" id="2.60.270.20">
    <property type="entry name" value="Cytolysin/lectin"/>
    <property type="match status" value="1"/>
</dbReference>
<dbReference type="PANTHER" id="PTHR40388:SF1">
    <property type="entry name" value="BRYOPORIN"/>
    <property type="match status" value="1"/>
</dbReference>
<dbReference type="GO" id="GO:0044218">
    <property type="term" value="C:other organism cell membrane"/>
    <property type="evidence" value="ECO:0007669"/>
    <property type="project" value="UniProtKB-KW"/>
</dbReference>
<proteinExistence type="predicted"/>
<keyword evidence="4" id="KW-0472">Membrane</keyword>
<keyword evidence="4" id="KW-1053">Target membrane</keyword>
<evidence type="ECO:0000313" key="6">
    <source>
        <dbReference type="EMBL" id="CAG2231754.1"/>
    </source>
</evidence>
<keyword evidence="7" id="KW-1185">Reference proteome</keyword>
<evidence type="ECO:0000313" key="7">
    <source>
        <dbReference type="Proteomes" id="UP000683360"/>
    </source>
</evidence>
<evidence type="ECO:0000256" key="2">
    <source>
        <dbReference type="ARBA" id="ARBA00004532"/>
    </source>
</evidence>
<reference evidence="6" key="1">
    <citation type="submission" date="2021-03" db="EMBL/GenBank/DDBJ databases">
        <authorList>
            <person name="Bekaert M."/>
        </authorList>
    </citation>
    <scope>NUCLEOTIDE SEQUENCE</scope>
</reference>
<keyword evidence="3" id="KW-1052">Target cell membrane</keyword>
<keyword evidence="5" id="KW-0166">Nematocyst</keyword>
<name>A0A8S3TDD0_MYTED</name>